<dbReference type="PATRIC" id="fig|1434111.4.peg.3671"/>
<dbReference type="HOGENOM" id="CLU_217788_0_0_2"/>
<name>A0A0E3S6C3_9EURY</name>
<dbReference type="Proteomes" id="UP000033072">
    <property type="component" value="Chromosome"/>
</dbReference>
<evidence type="ECO:0000313" key="2">
    <source>
        <dbReference type="Proteomes" id="UP000033072"/>
    </source>
</evidence>
<dbReference type="AlphaFoldDB" id="A0A0E3S6C3"/>
<evidence type="ECO:0000313" key="1">
    <source>
        <dbReference type="EMBL" id="AKB76031.1"/>
    </source>
</evidence>
<sequence length="44" mass="4948">MGKGNILIDKSMVKTVVDGKILIPLPKVLVENQYHPMFSICETF</sequence>
<dbReference type="KEGG" id="mls:MSLAZ_2770"/>
<reference evidence="1 2" key="1">
    <citation type="submission" date="2014-07" db="EMBL/GenBank/DDBJ databases">
        <title>Methanogenic archaea and the global carbon cycle.</title>
        <authorList>
            <person name="Henriksen J.R."/>
            <person name="Luke J."/>
            <person name="Reinhart S."/>
            <person name="Benedict M.N."/>
            <person name="Youngblut N.D."/>
            <person name="Metcalf M.E."/>
            <person name="Whitaker R.J."/>
            <person name="Metcalf W.W."/>
        </authorList>
    </citation>
    <scope>NUCLEOTIDE SEQUENCE [LARGE SCALE GENOMIC DNA]</scope>
    <source>
        <strain evidence="1 2">Z-7289</strain>
    </source>
</reference>
<organism evidence="1 2">
    <name type="scientific">Methanosarcina lacustris Z-7289</name>
    <dbReference type="NCBI Taxonomy" id="1434111"/>
    <lineage>
        <taxon>Archaea</taxon>
        <taxon>Methanobacteriati</taxon>
        <taxon>Methanobacteriota</taxon>
        <taxon>Stenosarchaea group</taxon>
        <taxon>Methanomicrobia</taxon>
        <taxon>Methanosarcinales</taxon>
        <taxon>Methanosarcinaceae</taxon>
        <taxon>Methanosarcina</taxon>
    </lineage>
</organism>
<proteinExistence type="predicted"/>
<gene>
    <name evidence="1" type="ORF">MSLAZ_2770</name>
</gene>
<keyword evidence="2" id="KW-1185">Reference proteome</keyword>
<accession>A0A0E3S6C3</accession>
<dbReference type="EMBL" id="CP009515">
    <property type="protein sequence ID" value="AKB76031.1"/>
    <property type="molecule type" value="Genomic_DNA"/>
</dbReference>
<protein>
    <submittedName>
        <fullName evidence="1">Uncharacterized protein</fullName>
    </submittedName>
</protein>